<evidence type="ECO:0000313" key="5">
    <source>
        <dbReference type="Proteomes" id="UP000011518"/>
    </source>
</evidence>
<gene>
    <name evidence="4" type="ORF">TREES_T100004524</name>
</gene>
<dbReference type="InterPro" id="IPR000727">
    <property type="entry name" value="T_SNARE_dom"/>
</dbReference>
<name>L9JT89_TUPCH</name>
<organism evidence="4 5">
    <name type="scientific">Tupaia chinensis</name>
    <name type="common">Chinese tree shrew</name>
    <name type="synonym">Tupaia belangeri chinensis</name>
    <dbReference type="NCBI Taxonomy" id="246437"/>
    <lineage>
        <taxon>Eukaryota</taxon>
        <taxon>Metazoa</taxon>
        <taxon>Chordata</taxon>
        <taxon>Craniata</taxon>
        <taxon>Vertebrata</taxon>
        <taxon>Euteleostomi</taxon>
        <taxon>Mammalia</taxon>
        <taxon>Eutheria</taxon>
        <taxon>Euarchontoglires</taxon>
        <taxon>Scandentia</taxon>
        <taxon>Tupaiidae</taxon>
        <taxon>Tupaia</taxon>
    </lineage>
</organism>
<dbReference type="AlphaFoldDB" id="L9JT89"/>
<protein>
    <submittedName>
        <fullName evidence="4">Syntaxin-8</fullName>
    </submittedName>
</protein>
<dbReference type="Proteomes" id="UP000011518">
    <property type="component" value="Unassembled WGS sequence"/>
</dbReference>
<feature type="domain" description="T-SNARE coiled-coil homology" evidence="3">
    <location>
        <begin position="35"/>
        <end position="97"/>
    </location>
</feature>
<proteinExistence type="predicted"/>
<feature type="region of interest" description="Disordered" evidence="2">
    <location>
        <begin position="1"/>
        <end position="21"/>
    </location>
</feature>
<dbReference type="InterPro" id="IPR041875">
    <property type="entry name" value="Syntaxin-8_SNARE"/>
</dbReference>
<evidence type="ECO:0000259" key="3">
    <source>
        <dbReference type="PROSITE" id="PS50192"/>
    </source>
</evidence>
<keyword evidence="1" id="KW-0175">Coiled coil</keyword>
<evidence type="ECO:0000313" key="4">
    <source>
        <dbReference type="EMBL" id="ELW53558.1"/>
    </source>
</evidence>
<evidence type="ECO:0000256" key="1">
    <source>
        <dbReference type="ARBA" id="ARBA00023054"/>
    </source>
</evidence>
<dbReference type="CDD" id="cd15852">
    <property type="entry name" value="SNARE_Syntaxin8"/>
    <property type="match status" value="1"/>
</dbReference>
<dbReference type="SMART" id="SM00397">
    <property type="entry name" value="t_SNARE"/>
    <property type="match status" value="1"/>
</dbReference>
<sequence length="167" mass="18797">MREEAKKGAPSPWFFEEPEETRGLGFNEIGQQQQQNRIQEEGAGLDALSSIISHRKQMGQEVGDELEEQNKMMDDLANLVENTGEKLRAEAGRVNLVDRKSASHSDNVIFRCSWPLWWLQSGHLTVGSQWTTLRDTRCDTAVMGKCSAAFWNTKPTLNSMPQSSGKK</sequence>
<dbReference type="InParanoid" id="L9JT89"/>
<keyword evidence="5" id="KW-1185">Reference proteome</keyword>
<evidence type="ECO:0000256" key="2">
    <source>
        <dbReference type="SAM" id="MobiDB-lite"/>
    </source>
</evidence>
<reference evidence="5" key="2">
    <citation type="journal article" date="2013" name="Nat. Commun.">
        <title>Genome of the Chinese tree shrew.</title>
        <authorList>
            <person name="Fan Y."/>
            <person name="Huang Z.Y."/>
            <person name="Cao C.C."/>
            <person name="Chen C.S."/>
            <person name="Chen Y.X."/>
            <person name="Fan D.D."/>
            <person name="He J."/>
            <person name="Hou H.L."/>
            <person name="Hu L."/>
            <person name="Hu X.T."/>
            <person name="Jiang X.T."/>
            <person name="Lai R."/>
            <person name="Lang Y.S."/>
            <person name="Liang B."/>
            <person name="Liao S.G."/>
            <person name="Mu D."/>
            <person name="Ma Y.Y."/>
            <person name="Niu Y.Y."/>
            <person name="Sun X.Q."/>
            <person name="Xia J.Q."/>
            <person name="Xiao J."/>
            <person name="Xiong Z.Q."/>
            <person name="Xu L."/>
            <person name="Yang L."/>
            <person name="Zhang Y."/>
            <person name="Zhao W."/>
            <person name="Zhao X.D."/>
            <person name="Zheng Y.T."/>
            <person name="Zhou J.M."/>
            <person name="Zhu Y.B."/>
            <person name="Zhang G.J."/>
            <person name="Wang J."/>
            <person name="Yao Y.G."/>
        </authorList>
    </citation>
    <scope>NUCLEOTIDE SEQUENCE [LARGE SCALE GENOMIC DNA]</scope>
</reference>
<dbReference type="SUPFAM" id="SSF58038">
    <property type="entry name" value="SNARE fusion complex"/>
    <property type="match status" value="1"/>
</dbReference>
<dbReference type="Gene3D" id="1.20.5.110">
    <property type="match status" value="1"/>
</dbReference>
<dbReference type="PROSITE" id="PS50192">
    <property type="entry name" value="T_SNARE"/>
    <property type="match status" value="1"/>
</dbReference>
<reference evidence="5" key="1">
    <citation type="submission" date="2012-07" db="EMBL/GenBank/DDBJ databases">
        <title>Genome of the Chinese tree shrew, a rising model animal genetically related to primates.</title>
        <authorList>
            <person name="Zhang G."/>
            <person name="Fan Y."/>
            <person name="Yao Y."/>
            <person name="Huang Z."/>
        </authorList>
    </citation>
    <scope>NUCLEOTIDE SEQUENCE [LARGE SCALE GENOMIC DNA]</scope>
</reference>
<accession>L9JT89</accession>
<dbReference type="EMBL" id="KB320946">
    <property type="protein sequence ID" value="ELW53558.1"/>
    <property type="molecule type" value="Genomic_DNA"/>
</dbReference>
<dbReference type="STRING" id="246437.L9JT89"/>